<protein>
    <recommendedName>
        <fullName evidence="2">Tyr recombinase domain-containing protein</fullName>
    </recommendedName>
</protein>
<dbReference type="GO" id="GO:0006310">
    <property type="term" value="P:DNA recombination"/>
    <property type="evidence" value="ECO:0007669"/>
    <property type="project" value="UniProtKB-KW"/>
</dbReference>
<name>A0A512BA23_9BACT</name>
<gene>
    <name evidence="3" type="ORF">SAE01_12840</name>
</gene>
<dbReference type="InterPro" id="IPR013762">
    <property type="entry name" value="Integrase-like_cat_sf"/>
</dbReference>
<dbReference type="PROSITE" id="PS51898">
    <property type="entry name" value="TYR_RECOMBINASE"/>
    <property type="match status" value="1"/>
</dbReference>
<keyword evidence="4" id="KW-1185">Reference proteome</keyword>
<dbReference type="SUPFAM" id="SSF56349">
    <property type="entry name" value="DNA breaking-rejoining enzymes"/>
    <property type="match status" value="1"/>
</dbReference>
<dbReference type="EMBL" id="BJYT01000004">
    <property type="protein sequence ID" value="GEO08788.1"/>
    <property type="molecule type" value="Genomic_DNA"/>
</dbReference>
<reference evidence="3 4" key="1">
    <citation type="submission" date="2019-07" db="EMBL/GenBank/DDBJ databases">
        <title>Whole genome shotgun sequence of Segetibacter aerophilus NBRC 106135.</title>
        <authorList>
            <person name="Hosoyama A."/>
            <person name="Uohara A."/>
            <person name="Ohji S."/>
            <person name="Ichikawa N."/>
        </authorList>
    </citation>
    <scope>NUCLEOTIDE SEQUENCE [LARGE SCALE GENOMIC DNA]</scope>
    <source>
        <strain evidence="3 4">NBRC 106135</strain>
    </source>
</reference>
<dbReference type="GO" id="GO:0015074">
    <property type="term" value="P:DNA integration"/>
    <property type="evidence" value="ECO:0007669"/>
    <property type="project" value="InterPro"/>
</dbReference>
<dbReference type="RefSeq" id="WP_147202855.1">
    <property type="nucleotide sequence ID" value="NZ_BJYT01000004.1"/>
</dbReference>
<evidence type="ECO:0000313" key="3">
    <source>
        <dbReference type="EMBL" id="GEO08788.1"/>
    </source>
</evidence>
<keyword evidence="1" id="KW-0233">DNA recombination</keyword>
<dbReference type="Proteomes" id="UP000321513">
    <property type="component" value="Unassembled WGS sequence"/>
</dbReference>
<accession>A0A512BA23</accession>
<dbReference type="InterPro" id="IPR011010">
    <property type="entry name" value="DNA_brk_join_enz"/>
</dbReference>
<dbReference type="InterPro" id="IPR002104">
    <property type="entry name" value="Integrase_catalytic"/>
</dbReference>
<feature type="domain" description="Tyr recombinase" evidence="2">
    <location>
        <begin position="225"/>
        <end position="404"/>
    </location>
</feature>
<proteinExistence type="predicted"/>
<dbReference type="AlphaFoldDB" id="A0A512BA23"/>
<evidence type="ECO:0000256" key="1">
    <source>
        <dbReference type="ARBA" id="ARBA00023172"/>
    </source>
</evidence>
<comment type="caution">
    <text evidence="3">The sequence shown here is derived from an EMBL/GenBank/DDBJ whole genome shotgun (WGS) entry which is preliminary data.</text>
</comment>
<sequence>MLRLENNCRVGNFTVFPSNWKTVRANVNLIWKIKFRFYDDNTGQVKQIVVKGMNSYATLKEKRDATQALLENERSLIVDQLYNPITEQFFNREPEAQISTTTEFTKALDFALERVKAGKETMDNLRSIVAYIKKAAEALKYSQLPISAIRIKHLTLLLEKCGELKKKSIIVVSKRKGKTKKGVWTSNTFNQYRAHLGMLFKILKKMEVCEANYPLEMDKETTVKKIRETLTPAQRQEVNDVIMKKDRNFWRFLHIFFHSGSRITEILSVKAANVDIEKQRFKVLVKKGKQYKEEYRTIKTLVLPLWEELINESKPDEYIFHRRLKPGGKKPIRRDQITRRWLQHVKQPLGITADFYSLKHSNTTETVELLSESDAASHNGHTTTAMVRKIYDVNNKQRQLERLKGIDNKFA</sequence>
<evidence type="ECO:0000259" key="2">
    <source>
        <dbReference type="PROSITE" id="PS51898"/>
    </source>
</evidence>
<evidence type="ECO:0000313" key="4">
    <source>
        <dbReference type="Proteomes" id="UP000321513"/>
    </source>
</evidence>
<dbReference type="GO" id="GO:0003677">
    <property type="term" value="F:DNA binding"/>
    <property type="evidence" value="ECO:0007669"/>
    <property type="project" value="InterPro"/>
</dbReference>
<organism evidence="3 4">
    <name type="scientific">Segetibacter aerophilus</name>
    <dbReference type="NCBI Taxonomy" id="670293"/>
    <lineage>
        <taxon>Bacteria</taxon>
        <taxon>Pseudomonadati</taxon>
        <taxon>Bacteroidota</taxon>
        <taxon>Chitinophagia</taxon>
        <taxon>Chitinophagales</taxon>
        <taxon>Chitinophagaceae</taxon>
        <taxon>Segetibacter</taxon>
    </lineage>
</organism>
<dbReference type="Pfam" id="PF00589">
    <property type="entry name" value="Phage_integrase"/>
    <property type="match status" value="1"/>
</dbReference>
<dbReference type="OrthoDB" id="662986at2"/>
<dbReference type="Gene3D" id="1.10.443.10">
    <property type="entry name" value="Intergrase catalytic core"/>
    <property type="match status" value="1"/>
</dbReference>